<dbReference type="PROSITE" id="PS00671">
    <property type="entry name" value="D_2_HYDROXYACID_DH_3"/>
    <property type="match status" value="1"/>
</dbReference>
<dbReference type="InterPro" id="IPR006139">
    <property type="entry name" value="D-isomer_2_OHA_DH_cat_dom"/>
</dbReference>
<dbReference type="InterPro" id="IPR036291">
    <property type="entry name" value="NAD(P)-bd_dom_sf"/>
</dbReference>
<evidence type="ECO:0000313" key="7">
    <source>
        <dbReference type="EMBL" id="VEN74478.1"/>
    </source>
</evidence>
<organism evidence="7">
    <name type="scientific">uncultured Desulfobacteraceae bacterium</name>
    <dbReference type="NCBI Taxonomy" id="218296"/>
    <lineage>
        <taxon>Bacteria</taxon>
        <taxon>Pseudomonadati</taxon>
        <taxon>Thermodesulfobacteriota</taxon>
        <taxon>Desulfobacteria</taxon>
        <taxon>Desulfobacterales</taxon>
        <taxon>Desulfobacteraceae</taxon>
        <taxon>environmental samples</taxon>
    </lineage>
</organism>
<evidence type="ECO:0000256" key="2">
    <source>
        <dbReference type="ARBA" id="ARBA00023002"/>
    </source>
</evidence>
<reference evidence="7" key="1">
    <citation type="submission" date="2019-01" db="EMBL/GenBank/DDBJ databases">
        <authorList>
            <consortium name="Genoscope - CEA"/>
            <person name="William W."/>
        </authorList>
    </citation>
    <scope>NUCLEOTIDE SEQUENCE</scope>
    <source>
        <strain evidence="7">CR-1</strain>
    </source>
</reference>
<dbReference type="PANTHER" id="PTHR10996">
    <property type="entry name" value="2-HYDROXYACID DEHYDROGENASE-RELATED"/>
    <property type="match status" value="1"/>
</dbReference>
<gene>
    <name evidence="7" type="ORF">EPICR_40057</name>
</gene>
<proteinExistence type="inferred from homology"/>
<evidence type="ECO:0000256" key="1">
    <source>
        <dbReference type="ARBA" id="ARBA00005854"/>
    </source>
</evidence>
<dbReference type="InterPro" id="IPR006140">
    <property type="entry name" value="D-isomer_DH_NAD-bd"/>
</dbReference>
<dbReference type="PROSITE" id="PS00670">
    <property type="entry name" value="D_2_HYDROXYACID_DH_2"/>
    <property type="match status" value="1"/>
</dbReference>
<dbReference type="GO" id="GO:0016618">
    <property type="term" value="F:hydroxypyruvate reductase [NAD(P)H] activity"/>
    <property type="evidence" value="ECO:0007669"/>
    <property type="project" value="TreeGrafter"/>
</dbReference>
<dbReference type="SUPFAM" id="SSF52283">
    <property type="entry name" value="Formate/glycerate dehydrogenase catalytic domain-like"/>
    <property type="match status" value="1"/>
</dbReference>
<feature type="domain" description="D-isomer specific 2-hydroxyacid dehydrogenase NAD-binding" evidence="6">
    <location>
        <begin position="116"/>
        <end position="286"/>
    </location>
</feature>
<dbReference type="Gene3D" id="3.40.50.720">
    <property type="entry name" value="NAD(P)-binding Rossmann-like Domain"/>
    <property type="match status" value="2"/>
</dbReference>
<dbReference type="GO" id="GO:0004617">
    <property type="term" value="F:phosphoglycerate dehydrogenase activity"/>
    <property type="evidence" value="ECO:0007669"/>
    <property type="project" value="UniProtKB-ARBA"/>
</dbReference>
<dbReference type="CDD" id="cd12172">
    <property type="entry name" value="PGDH_like_2"/>
    <property type="match status" value="1"/>
</dbReference>
<dbReference type="GO" id="GO:0006564">
    <property type="term" value="P:L-serine biosynthetic process"/>
    <property type="evidence" value="ECO:0007669"/>
    <property type="project" value="UniProtKB-ARBA"/>
</dbReference>
<dbReference type="EMBL" id="CAACVI010000034">
    <property type="protein sequence ID" value="VEN74478.1"/>
    <property type="molecule type" value="Genomic_DNA"/>
</dbReference>
<dbReference type="InterPro" id="IPR050223">
    <property type="entry name" value="D-isomer_2-hydroxyacid_DH"/>
</dbReference>
<dbReference type="PROSITE" id="PS00065">
    <property type="entry name" value="D_2_HYDROXYACID_DH_1"/>
    <property type="match status" value="1"/>
</dbReference>
<dbReference type="InterPro" id="IPR029753">
    <property type="entry name" value="D-isomer_DH_CS"/>
</dbReference>
<dbReference type="InterPro" id="IPR029752">
    <property type="entry name" value="D-isomer_DH_CS1"/>
</dbReference>
<evidence type="ECO:0000256" key="3">
    <source>
        <dbReference type="ARBA" id="ARBA00023027"/>
    </source>
</evidence>
<evidence type="ECO:0000259" key="5">
    <source>
        <dbReference type="Pfam" id="PF00389"/>
    </source>
</evidence>
<dbReference type="GO" id="GO:0005829">
    <property type="term" value="C:cytosol"/>
    <property type="evidence" value="ECO:0007669"/>
    <property type="project" value="TreeGrafter"/>
</dbReference>
<dbReference type="Pfam" id="PF00389">
    <property type="entry name" value="2-Hacid_dh"/>
    <property type="match status" value="1"/>
</dbReference>
<dbReference type="GO" id="GO:0030267">
    <property type="term" value="F:glyoxylate reductase (NADPH) activity"/>
    <property type="evidence" value="ECO:0007669"/>
    <property type="project" value="TreeGrafter"/>
</dbReference>
<sequence>MKNNTPVAVASRSFSKHPVLREELLKKYENVTFNEKGESLHGKELIEFLRGHTKAITALESLDETLFSSLPELRVIGKYGVGMDMIDLEAMERHGVSLGWTGGVNKRSVSELVISSAIALLHRAPVASAEVKAGKWRQIKGNLFTEKTLGIVGCGHIGKDVARLSRAFHCKILAHDILDFPEFYSEYGVEAVGLEELLKRSDIVTLHLPLDPTTKNILNADRLELLKPSAIVMNLARGGLLDEIKITGMLKEKRLGGAAFDVFAQEPPDDNELINLPNVIVTPHIGGSSEEAILAMGRSAIAGLDSAILPSEHFGINFKK</sequence>
<evidence type="ECO:0000259" key="6">
    <source>
        <dbReference type="Pfam" id="PF02826"/>
    </source>
</evidence>
<keyword evidence="3" id="KW-0520">NAD</keyword>
<dbReference type="FunFam" id="3.40.50.720:FF:000041">
    <property type="entry name" value="D-3-phosphoglycerate dehydrogenase"/>
    <property type="match status" value="1"/>
</dbReference>
<dbReference type="AlphaFoldDB" id="A0A484HJS4"/>
<accession>A0A484HJS4</accession>
<name>A0A484HJS4_9BACT</name>
<dbReference type="GO" id="GO:0051287">
    <property type="term" value="F:NAD binding"/>
    <property type="evidence" value="ECO:0007669"/>
    <property type="project" value="InterPro"/>
</dbReference>
<protein>
    <submittedName>
        <fullName evidence="7">Phosphoglycerate dehydrogenase</fullName>
    </submittedName>
</protein>
<dbReference type="Pfam" id="PF02826">
    <property type="entry name" value="2-Hacid_dh_C"/>
    <property type="match status" value="1"/>
</dbReference>
<keyword evidence="2 4" id="KW-0560">Oxidoreductase</keyword>
<comment type="similarity">
    <text evidence="1 4">Belongs to the D-isomer specific 2-hydroxyacid dehydrogenase family.</text>
</comment>
<feature type="domain" description="D-isomer specific 2-hydroxyacid dehydrogenase catalytic" evidence="5">
    <location>
        <begin position="23"/>
        <end position="307"/>
    </location>
</feature>
<evidence type="ECO:0000256" key="4">
    <source>
        <dbReference type="RuleBase" id="RU003719"/>
    </source>
</evidence>
<dbReference type="GO" id="GO:0047545">
    <property type="term" value="F:(S)-2-hydroxyglutarate dehydrogenase activity"/>
    <property type="evidence" value="ECO:0007669"/>
    <property type="project" value="UniProtKB-ARBA"/>
</dbReference>
<dbReference type="PANTHER" id="PTHR10996:SF178">
    <property type="entry name" value="2-HYDROXYACID DEHYDROGENASE YGL185C-RELATED"/>
    <property type="match status" value="1"/>
</dbReference>
<dbReference type="SUPFAM" id="SSF51735">
    <property type="entry name" value="NAD(P)-binding Rossmann-fold domains"/>
    <property type="match status" value="1"/>
</dbReference>